<keyword evidence="1" id="KW-0547">Nucleotide-binding</keyword>
<proteinExistence type="predicted"/>
<dbReference type="KEGG" id="adg:Adeg_1809"/>
<keyword evidence="2" id="KW-0902">Two-component regulatory system</keyword>
<gene>
    <name evidence="6" type="ordered locus">Adeg_1809</name>
</gene>
<accession>C9R9B7</accession>
<dbReference type="PROSITE" id="PS50894">
    <property type="entry name" value="HPT"/>
    <property type="match status" value="1"/>
</dbReference>
<organism evidence="6 7">
    <name type="scientific">Ammonifex degensii (strain DSM 10501 / KC4)</name>
    <dbReference type="NCBI Taxonomy" id="429009"/>
    <lineage>
        <taxon>Bacteria</taxon>
        <taxon>Bacillati</taxon>
        <taxon>Bacillota</taxon>
        <taxon>Clostridia</taxon>
        <taxon>Thermoanaerobacterales</taxon>
        <taxon>Thermoanaerobacteraceae</taxon>
        <taxon>Ammonifex</taxon>
    </lineage>
</organism>
<evidence type="ECO:0000259" key="5">
    <source>
        <dbReference type="PROSITE" id="PS50894"/>
    </source>
</evidence>
<dbReference type="PANTHER" id="PTHR43395">
    <property type="entry name" value="SENSOR HISTIDINE KINASE CHEA"/>
    <property type="match status" value="1"/>
</dbReference>
<dbReference type="InterPro" id="IPR051315">
    <property type="entry name" value="Bact_Chemotaxis_CheA"/>
</dbReference>
<dbReference type="InterPro" id="IPR037052">
    <property type="entry name" value="CheA-like_P2_sf"/>
</dbReference>
<dbReference type="STRING" id="429009.Adeg_1809"/>
<dbReference type="SUPFAM" id="SSF55052">
    <property type="entry name" value="CheY-binding domain of CheA"/>
    <property type="match status" value="1"/>
</dbReference>
<dbReference type="Proteomes" id="UP000002620">
    <property type="component" value="Chromosome"/>
</dbReference>
<reference evidence="6 7" key="1">
    <citation type="submission" date="2009-10" db="EMBL/GenBank/DDBJ databases">
        <title>Complete sequence of chromosome of Ammonifex degensii KC4.</title>
        <authorList>
            <consortium name="US DOE Joint Genome Institute"/>
            <person name="Kerfeld C."/>
            <person name="Goodner B."/>
            <person name="Huber H."/>
            <person name="Stetter K."/>
            <person name="Lucas S."/>
            <person name="Copeland A."/>
            <person name="Lapidus A."/>
            <person name="Glavina del Rio T."/>
            <person name="Dalin E."/>
            <person name="Tice H."/>
            <person name="Bruce D."/>
            <person name="Goodwin L."/>
            <person name="Pitluck S."/>
            <person name="Saunders E."/>
            <person name="Brettin T."/>
            <person name="Detter J.C."/>
            <person name="Han C."/>
            <person name="Larimer F."/>
            <person name="Land M."/>
            <person name="Hauser L."/>
            <person name="Kyrpides N."/>
            <person name="Ovchinnikova G."/>
            <person name="Richardson P."/>
        </authorList>
    </citation>
    <scope>NUCLEOTIDE SEQUENCE [LARGE SCALE GENOMIC DNA]</scope>
    <source>
        <strain evidence="7">DSM 10501 / KC4</strain>
    </source>
</reference>
<feature type="modified residue" description="Phosphohistidine" evidence="3">
    <location>
        <position position="44"/>
    </location>
</feature>
<protein>
    <submittedName>
        <fullName evidence="6">CheA signal transduction histidine kinase</fullName>
    </submittedName>
</protein>
<evidence type="ECO:0000256" key="4">
    <source>
        <dbReference type="SAM" id="Coils"/>
    </source>
</evidence>
<feature type="domain" description="HPt" evidence="5">
    <location>
        <begin position="1"/>
        <end position="101"/>
    </location>
</feature>
<dbReference type="PANTHER" id="PTHR43395:SF1">
    <property type="entry name" value="CHEMOTAXIS PROTEIN CHEA"/>
    <property type="match status" value="1"/>
</dbReference>
<evidence type="ECO:0000313" key="6">
    <source>
        <dbReference type="EMBL" id="ACX52896.1"/>
    </source>
</evidence>
<dbReference type="InterPro" id="IPR008207">
    <property type="entry name" value="Sig_transdc_His_kin_Hpt_dom"/>
</dbReference>
<dbReference type="InterPro" id="IPR010808">
    <property type="entry name" value="CheA_P2-bd"/>
</dbReference>
<dbReference type="Pfam" id="PF01627">
    <property type="entry name" value="Hpt"/>
    <property type="match status" value="1"/>
</dbReference>
<evidence type="ECO:0000256" key="2">
    <source>
        <dbReference type="ARBA" id="ARBA00023012"/>
    </source>
</evidence>
<keyword evidence="4" id="KW-0175">Coiled coil</keyword>
<dbReference type="CDD" id="cd00088">
    <property type="entry name" value="HPT"/>
    <property type="match status" value="1"/>
</dbReference>
<keyword evidence="1" id="KW-0067">ATP-binding</keyword>
<dbReference type="Pfam" id="PF07194">
    <property type="entry name" value="P2"/>
    <property type="match status" value="1"/>
</dbReference>
<dbReference type="HOGENOM" id="CLU_1114022_0_0_9"/>
<dbReference type="InterPro" id="IPR035891">
    <property type="entry name" value="CheY-binding_CheA"/>
</dbReference>
<keyword evidence="7" id="KW-1185">Reference proteome</keyword>
<evidence type="ECO:0000256" key="1">
    <source>
        <dbReference type="ARBA" id="ARBA00022840"/>
    </source>
</evidence>
<dbReference type="GO" id="GO:0005524">
    <property type="term" value="F:ATP binding"/>
    <property type="evidence" value="ECO:0007669"/>
    <property type="project" value="UniProtKB-KW"/>
</dbReference>
<keyword evidence="6" id="KW-0418">Kinase</keyword>
<evidence type="ECO:0000313" key="7">
    <source>
        <dbReference type="Proteomes" id="UP000002620"/>
    </source>
</evidence>
<dbReference type="EMBL" id="CP001785">
    <property type="protein sequence ID" value="ACX52896.1"/>
    <property type="molecule type" value="Genomic_DNA"/>
</dbReference>
<dbReference type="GO" id="GO:0000155">
    <property type="term" value="F:phosphorelay sensor kinase activity"/>
    <property type="evidence" value="ECO:0007669"/>
    <property type="project" value="InterPro"/>
</dbReference>
<dbReference type="RefSeq" id="WP_015739773.1">
    <property type="nucleotide sequence ID" value="NC_013385.1"/>
</dbReference>
<keyword evidence="6" id="KW-0808">Transferase</keyword>
<dbReference type="AlphaFoldDB" id="C9R9B7"/>
<dbReference type="Gene3D" id="3.30.70.1110">
    <property type="entry name" value="Histidine kinase CheA-like, P2 response regulator-binding domain"/>
    <property type="match status" value="1"/>
</dbReference>
<name>C9R9B7_AMMDK</name>
<dbReference type="InterPro" id="IPR036641">
    <property type="entry name" value="HPT_dom_sf"/>
</dbReference>
<keyword evidence="3" id="KW-0597">Phosphoprotein</keyword>
<dbReference type="eggNOG" id="COG2198">
    <property type="taxonomic scope" value="Bacteria"/>
</dbReference>
<feature type="coiled-coil region" evidence="4">
    <location>
        <begin position="3"/>
        <end position="30"/>
    </location>
</feature>
<sequence length="249" mass="27276">MGIDLFSLFLEEAEEQLELLEQLLLRLEEKKEPETVDGIFRVAHTLKGSAACVGLQEVTELAHELENLLDKLRKGELDLSSKVCDVLLKGRDALRALIQGAKTGQKEAAISGAASLKGEIEKLLTGIEKEGGPRRFWIKVHLDPKSPMVGARAFVILKRLEELGSLEVPLPRMEDLLGGGVSPVHVLAVVSTEADEGELAECLGSYEEVVSLEVRCSLDFGMPSWEGFRRQVEECCRSGKRVAVRVASS</sequence>
<dbReference type="SMART" id="SM00073">
    <property type="entry name" value="HPT"/>
    <property type="match status" value="1"/>
</dbReference>
<dbReference type="Gene3D" id="1.20.120.160">
    <property type="entry name" value="HPT domain"/>
    <property type="match status" value="1"/>
</dbReference>
<dbReference type="SUPFAM" id="SSF47226">
    <property type="entry name" value="Histidine-containing phosphotransfer domain, HPT domain"/>
    <property type="match status" value="1"/>
</dbReference>
<evidence type="ECO:0000256" key="3">
    <source>
        <dbReference type="PROSITE-ProRule" id="PRU00110"/>
    </source>
</evidence>